<protein>
    <submittedName>
        <fullName evidence="2">Uncharacterized protein</fullName>
    </submittedName>
</protein>
<comment type="caution">
    <text evidence="2">The sequence shown here is derived from an EMBL/GenBank/DDBJ whole genome shotgun (WGS) entry which is preliminary data.</text>
</comment>
<feature type="compositionally biased region" description="Basic residues" evidence="1">
    <location>
        <begin position="44"/>
        <end position="54"/>
    </location>
</feature>
<gene>
    <name evidence="2" type="ORF">NUZ5A_50286</name>
</gene>
<reference evidence="2" key="1">
    <citation type="submission" date="2021-02" db="EMBL/GenBank/DDBJ databases">
        <authorList>
            <person name="Han P."/>
        </authorList>
    </citation>
    <scope>NUCLEOTIDE SEQUENCE</scope>
    <source>
        <strain evidence="2">Candidatus Nitrosotenuis uzonensis 5A</strain>
    </source>
</reference>
<evidence type="ECO:0000313" key="2">
    <source>
        <dbReference type="EMBL" id="CAE6494460.1"/>
    </source>
</evidence>
<dbReference type="EMBL" id="CAJNAQ010000005">
    <property type="protein sequence ID" value="CAE6494460.1"/>
    <property type="molecule type" value="Genomic_DNA"/>
</dbReference>
<evidence type="ECO:0000256" key="1">
    <source>
        <dbReference type="SAM" id="MobiDB-lite"/>
    </source>
</evidence>
<proteinExistence type="predicted"/>
<organism evidence="2 3">
    <name type="scientific">Candidatus Nitrosotenuis uzonensis</name>
    <dbReference type="NCBI Taxonomy" id="1407055"/>
    <lineage>
        <taxon>Archaea</taxon>
        <taxon>Nitrososphaerota</taxon>
        <taxon>Candidatus Nitrosotenuis</taxon>
    </lineage>
</organism>
<name>A0A812EWJ8_9ARCH</name>
<sequence length="54" mass="6080">MKNFAHLCYGKINLILKIGFDTLRVVKPRMGPKVSIPTQGSGPKQKRQKANWNA</sequence>
<accession>A0A812EWJ8</accession>
<feature type="region of interest" description="Disordered" evidence="1">
    <location>
        <begin position="31"/>
        <end position="54"/>
    </location>
</feature>
<dbReference type="AlphaFoldDB" id="A0A812EWJ8"/>
<dbReference type="Proteomes" id="UP000655759">
    <property type="component" value="Unassembled WGS sequence"/>
</dbReference>
<evidence type="ECO:0000313" key="3">
    <source>
        <dbReference type="Proteomes" id="UP000655759"/>
    </source>
</evidence>